<dbReference type="Gene3D" id="3.40.50.300">
    <property type="entry name" value="P-loop containing nucleotide triphosphate hydrolases"/>
    <property type="match status" value="2"/>
</dbReference>
<evidence type="ECO:0000313" key="8">
    <source>
        <dbReference type="Proteomes" id="UP001295794"/>
    </source>
</evidence>
<dbReference type="SUPFAM" id="SSF52540">
    <property type="entry name" value="P-loop containing nucleoside triphosphate hydrolases"/>
    <property type="match status" value="1"/>
</dbReference>
<protein>
    <recommendedName>
        <fullName evidence="9">P-loop containing nucleoside triphosphate hydrolase protein</fullName>
    </recommendedName>
</protein>
<dbReference type="Pfam" id="PF00271">
    <property type="entry name" value="Helicase_C"/>
    <property type="match status" value="1"/>
</dbReference>
<dbReference type="GO" id="GO:0005634">
    <property type="term" value="C:nucleus"/>
    <property type="evidence" value="ECO:0007669"/>
    <property type="project" value="TreeGrafter"/>
</dbReference>
<keyword evidence="4" id="KW-0472">Membrane</keyword>
<feature type="domain" description="Helicase ATP-binding" evidence="5">
    <location>
        <begin position="710"/>
        <end position="893"/>
    </location>
</feature>
<reference evidence="7" key="1">
    <citation type="submission" date="2023-11" db="EMBL/GenBank/DDBJ databases">
        <authorList>
            <person name="De Vega J J."/>
            <person name="De Vega J J."/>
        </authorList>
    </citation>
    <scope>NUCLEOTIDE SEQUENCE</scope>
</reference>
<accession>A0AAD2GWJ3</accession>
<dbReference type="Pfam" id="PF22982">
    <property type="entry name" value="WHD_HRQ1"/>
    <property type="match status" value="1"/>
</dbReference>
<sequence length="1439" mass="159565">MTSSGMVDGRSWDAETELIATTLTINRSPNRSSRPTRMRCKPRAAMTVAVTRTTATRAAQTLATTLTMPATMGMTGTNSSARPPSLIKSVPMKRDGRARTTRTRTFRRRRRRTGNRTTSLRRRRRLSIDLFIIWRIYLYFVVCNLDFPNAAFWRRRRVKLPSAQLGHSIGTLRHHDMVAIVPDLESLVTPFGSATRTKRGFCPVTKIRHQGSGPEKLVFVMGLNSSSFSWLSQVQHFGSLSDYTVLVFDNRGVGHSGTPRGPYSTSGMAEDIIVLLDYLSWTGKRDIHVVELATRIPDRIASLVLAVTTPGGYFWNNFSPWKGTRSLAKLTFTADVEDKIPIILDMVYPAGWLDEPVEGGEPGQTNREEQILVYRRRIELTPKQHLTGVFSQMAAALTHHVSPERLRFICDSIPKVLILTGDRDNLVNPAHSRRIKAAMPDAEFVEWVETGHAIHALNTVLAFVSSRKHLASSFDSIRASVENLLKRQGHLELQSVAELKALLPDLVKFAYIPHNEVVVNDASNPDSRRAGNEDFRLPSTSTQENDSDHILILEFLDKSNGRKAETSQDVFTAPATLTPSAMKKLVERRNSKYESAVNELLSVAAATDSDAVEMLKSAAREHIPVDPKQAKTSLEPVEIPEPSQRASIDSILSRIVEEEWYRAQISHRRTVDARSSVTGTLDAPLSEAIQTALQRLGNISTLYSHQAAAINAVHSRKNVIVSTSTASGKSVIYQVPVLQFLEADPTAKAVFVYPTKALAQDQRGSFEQLISHCAGLEHVKVATYDGDTPQELRAVIRGTASVIFTNFDMIHASILPHEEVWRNFLKHLKIFVVDELHYYSGVFGSHVAQILRRLRRVLHAVGNRRTVFVSCSATISNPGLHMQKLFGLDESSVEAVTEDGAPSGVKDYVIWQPPQVDNRPTSGISEATALMVYLMQRGVRTILFCKIRKVCEIAMKNVRLQLSKEGRFDILDRVQSYRGGASSDRDRRRIEQDAFSGRLLGIVATNALELGVDIGVLDAVVMLGFPVSLASFRQQAGRAGRRARDSLALFVAEHLPVDQYFAKNPDELFDGVIADQVIDLDNQILLEAHLQCAAQEMPICDADSVFFGPLMKSICESKLRKDAEGWYHTHPNLLPSPGRNISIRGIQTQDLYAVIDMTFGVPVMLEELELLRAMFEVIARVTRADVNWVTAPRDFTDVDAIQTWRIKQVGAWRACYGRVHVQVIVFGFYKIRHNTILDAVALDTAPWSHTTTGFWIDLPAATLALLRLKRFLPAAAIHSAAHAVLNGFVFADVKTECKAAEKELLKKDSKRKRPARLIFYDSVGLEGVSRNAFDHGLLRQSARSQVVPATKAAPNACVSFPCVRITIDRAAGVYSPACKEKNSVASKLGALIVLRGILGIFIDAAAIPEQDSDADDSIVPASGVGAITDVLVETYNTDR</sequence>
<dbReference type="Proteomes" id="UP001295794">
    <property type="component" value="Unassembled WGS sequence"/>
</dbReference>
<dbReference type="SUPFAM" id="SSF53474">
    <property type="entry name" value="alpha/beta-Hydrolases"/>
    <property type="match status" value="1"/>
</dbReference>
<dbReference type="GO" id="GO:0006289">
    <property type="term" value="P:nucleotide-excision repair"/>
    <property type="evidence" value="ECO:0007669"/>
    <property type="project" value="TreeGrafter"/>
</dbReference>
<feature type="domain" description="Helicase C-terminal" evidence="6">
    <location>
        <begin position="926"/>
        <end position="1086"/>
    </location>
</feature>
<dbReference type="InterPro" id="IPR055227">
    <property type="entry name" value="HRQ1_WHD"/>
</dbReference>
<dbReference type="InterPro" id="IPR001650">
    <property type="entry name" value="Helicase_C-like"/>
</dbReference>
<name>A0AAD2GWJ3_9AGAR</name>
<proteinExistence type="predicted"/>
<evidence type="ECO:0000256" key="3">
    <source>
        <dbReference type="SAM" id="MobiDB-lite"/>
    </source>
</evidence>
<feature type="compositionally biased region" description="Basic and acidic residues" evidence="3">
    <location>
        <begin position="526"/>
        <end position="536"/>
    </location>
</feature>
<dbReference type="InterPro" id="IPR027417">
    <property type="entry name" value="P-loop_NTPase"/>
</dbReference>
<dbReference type="EMBL" id="CAVNYO010000072">
    <property type="protein sequence ID" value="CAK5264861.1"/>
    <property type="molecule type" value="Genomic_DNA"/>
</dbReference>
<dbReference type="PANTHER" id="PTHR47957">
    <property type="entry name" value="ATP-DEPENDENT HELICASE HRQ1"/>
    <property type="match status" value="1"/>
</dbReference>
<evidence type="ECO:0000259" key="6">
    <source>
        <dbReference type="PROSITE" id="PS51194"/>
    </source>
</evidence>
<dbReference type="GO" id="GO:0003676">
    <property type="term" value="F:nucleic acid binding"/>
    <property type="evidence" value="ECO:0007669"/>
    <property type="project" value="InterPro"/>
</dbReference>
<evidence type="ECO:0008006" key="9">
    <source>
        <dbReference type="Google" id="ProtNLM"/>
    </source>
</evidence>
<dbReference type="InterPro" id="IPR029058">
    <property type="entry name" value="AB_hydrolase_fold"/>
</dbReference>
<evidence type="ECO:0000256" key="2">
    <source>
        <dbReference type="ARBA" id="ARBA00022840"/>
    </source>
</evidence>
<dbReference type="GO" id="GO:0036297">
    <property type="term" value="P:interstrand cross-link repair"/>
    <property type="evidence" value="ECO:0007669"/>
    <property type="project" value="TreeGrafter"/>
</dbReference>
<dbReference type="SMART" id="SM00490">
    <property type="entry name" value="HELICc"/>
    <property type="match status" value="1"/>
</dbReference>
<dbReference type="InterPro" id="IPR014001">
    <property type="entry name" value="Helicase_ATP-bd"/>
</dbReference>
<evidence type="ECO:0000256" key="1">
    <source>
        <dbReference type="ARBA" id="ARBA00022741"/>
    </source>
</evidence>
<dbReference type="PANTHER" id="PTHR47957:SF3">
    <property type="entry name" value="ATP-DEPENDENT HELICASE HRQ1"/>
    <property type="match status" value="1"/>
</dbReference>
<comment type="caution">
    <text evidence="7">The sequence shown here is derived from an EMBL/GenBank/DDBJ whole genome shotgun (WGS) entry which is preliminary data.</text>
</comment>
<dbReference type="CDD" id="cd18797">
    <property type="entry name" value="SF2_C_Hrq"/>
    <property type="match status" value="1"/>
</dbReference>
<dbReference type="GO" id="GO:0043138">
    <property type="term" value="F:3'-5' DNA helicase activity"/>
    <property type="evidence" value="ECO:0007669"/>
    <property type="project" value="TreeGrafter"/>
</dbReference>
<feature type="region of interest" description="Disordered" evidence="3">
    <location>
        <begin position="520"/>
        <end position="543"/>
    </location>
</feature>
<gene>
    <name evidence="7" type="ORF">MYCIT1_LOCUS5383</name>
</gene>
<evidence type="ECO:0000313" key="7">
    <source>
        <dbReference type="EMBL" id="CAK5264861.1"/>
    </source>
</evidence>
<evidence type="ECO:0000256" key="4">
    <source>
        <dbReference type="SAM" id="Phobius"/>
    </source>
</evidence>
<keyword evidence="4" id="KW-1133">Transmembrane helix</keyword>
<dbReference type="Pfam" id="PF00561">
    <property type="entry name" value="Abhydrolase_1"/>
    <property type="match status" value="1"/>
</dbReference>
<dbReference type="Pfam" id="PF00270">
    <property type="entry name" value="DEAD"/>
    <property type="match status" value="1"/>
</dbReference>
<dbReference type="InterPro" id="IPR011545">
    <property type="entry name" value="DEAD/DEAH_box_helicase_dom"/>
</dbReference>
<organism evidence="7 8">
    <name type="scientific">Mycena citricolor</name>
    <dbReference type="NCBI Taxonomy" id="2018698"/>
    <lineage>
        <taxon>Eukaryota</taxon>
        <taxon>Fungi</taxon>
        <taxon>Dikarya</taxon>
        <taxon>Basidiomycota</taxon>
        <taxon>Agaricomycotina</taxon>
        <taxon>Agaricomycetes</taxon>
        <taxon>Agaricomycetidae</taxon>
        <taxon>Agaricales</taxon>
        <taxon>Marasmiineae</taxon>
        <taxon>Mycenaceae</taxon>
        <taxon>Mycena</taxon>
    </lineage>
</organism>
<keyword evidence="8" id="KW-1185">Reference proteome</keyword>
<keyword evidence="1" id="KW-0547">Nucleotide-binding</keyword>
<dbReference type="Gene3D" id="3.40.50.1820">
    <property type="entry name" value="alpha/beta hydrolase"/>
    <property type="match status" value="1"/>
</dbReference>
<feature type="transmembrane region" description="Helical" evidence="4">
    <location>
        <begin position="126"/>
        <end position="147"/>
    </location>
</feature>
<dbReference type="CDD" id="cd17923">
    <property type="entry name" value="DEXHc_Hrq1-like"/>
    <property type="match status" value="1"/>
</dbReference>
<dbReference type="PROSITE" id="PS51194">
    <property type="entry name" value="HELICASE_CTER"/>
    <property type="match status" value="1"/>
</dbReference>
<dbReference type="SMART" id="SM00487">
    <property type="entry name" value="DEXDc"/>
    <property type="match status" value="1"/>
</dbReference>
<dbReference type="InterPro" id="IPR000073">
    <property type="entry name" value="AB_hydrolase_1"/>
</dbReference>
<evidence type="ECO:0000259" key="5">
    <source>
        <dbReference type="PROSITE" id="PS51192"/>
    </source>
</evidence>
<dbReference type="PROSITE" id="PS51192">
    <property type="entry name" value="HELICASE_ATP_BIND_1"/>
    <property type="match status" value="1"/>
</dbReference>
<keyword evidence="2" id="KW-0067">ATP-binding</keyword>
<dbReference type="GO" id="GO:0005524">
    <property type="term" value="F:ATP binding"/>
    <property type="evidence" value="ECO:0007669"/>
    <property type="project" value="UniProtKB-KW"/>
</dbReference>
<keyword evidence="4" id="KW-0812">Transmembrane</keyword>